<evidence type="ECO:0000313" key="1">
    <source>
        <dbReference type="EMBL" id="CAE6202571.1"/>
    </source>
</evidence>
<evidence type="ECO:0000313" key="2">
    <source>
        <dbReference type="Proteomes" id="UP000682877"/>
    </source>
</evidence>
<accession>A0A8S2AZP1</accession>
<proteinExistence type="predicted"/>
<organism evidence="1 2">
    <name type="scientific">Arabidopsis arenosa</name>
    <name type="common">Sand rock-cress</name>
    <name type="synonym">Cardaminopsis arenosa</name>
    <dbReference type="NCBI Taxonomy" id="38785"/>
    <lineage>
        <taxon>Eukaryota</taxon>
        <taxon>Viridiplantae</taxon>
        <taxon>Streptophyta</taxon>
        <taxon>Embryophyta</taxon>
        <taxon>Tracheophyta</taxon>
        <taxon>Spermatophyta</taxon>
        <taxon>Magnoliopsida</taxon>
        <taxon>eudicotyledons</taxon>
        <taxon>Gunneridae</taxon>
        <taxon>Pentapetalae</taxon>
        <taxon>rosids</taxon>
        <taxon>malvids</taxon>
        <taxon>Brassicales</taxon>
        <taxon>Brassicaceae</taxon>
        <taxon>Camelineae</taxon>
        <taxon>Arabidopsis</taxon>
    </lineage>
</organism>
<dbReference type="Proteomes" id="UP000682877">
    <property type="component" value="Chromosome 7"/>
</dbReference>
<reference evidence="1" key="1">
    <citation type="submission" date="2021-01" db="EMBL/GenBank/DDBJ databases">
        <authorList>
            <person name="Bezrukov I."/>
        </authorList>
    </citation>
    <scope>NUCLEOTIDE SEQUENCE</scope>
</reference>
<dbReference type="EMBL" id="LR999457">
    <property type="protein sequence ID" value="CAE6202571.1"/>
    <property type="molecule type" value="Genomic_DNA"/>
</dbReference>
<protein>
    <submittedName>
        <fullName evidence="1">Uncharacterized protein</fullName>
    </submittedName>
</protein>
<gene>
    <name evidence="1" type="ORF">AARE701A_LOCUS19910</name>
</gene>
<sequence length="275" mass="30139">MCLFLRLTVDLVSWFECEDPLWVIGVRFGLRFGCFDVVTVSEEESIRWGSWVSGYSGGSWVSGFSGGLWFNWNCVSPIFFGVESGAMVSSGKDKRSGAHRFTGKRWCLQFVGGKALGRGFTNSGTGGDVAGKRAGEGDGERYKFQSIVIFGVLGGSHMVVCGVEFSVLKELSGGVVAGEIISGFGGPKGVVWRWLEQSQSWIWALRLMVSQGFALWSNLINRWGRFELRVVRETNGLDYRRISTQARGCDESKSDNGTLTATWLADSYGEEVGGP</sequence>
<name>A0A8S2AZP1_ARAAE</name>
<keyword evidence="2" id="KW-1185">Reference proteome</keyword>
<dbReference type="AlphaFoldDB" id="A0A8S2AZP1"/>